<protein>
    <recommendedName>
        <fullName evidence="1">DUF6894 domain-containing protein</fullName>
    </recommendedName>
</protein>
<organism evidence="2 3">
    <name type="scientific">Bradyrhizobium archetypum</name>
    <dbReference type="NCBI Taxonomy" id="2721160"/>
    <lineage>
        <taxon>Bacteria</taxon>
        <taxon>Pseudomonadati</taxon>
        <taxon>Pseudomonadota</taxon>
        <taxon>Alphaproteobacteria</taxon>
        <taxon>Hyphomicrobiales</taxon>
        <taxon>Nitrobacteraceae</taxon>
        <taxon>Bradyrhizobium</taxon>
    </lineage>
</organism>
<dbReference type="Pfam" id="PF21834">
    <property type="entry name" value="DUF6894"/>
    <property type="match status" value="1"/>
</dbReference>
<dbReference type="RefSeq" id="WP_171713160.1">
    <property type="nucleotide sequence ID" value="NZ_JAAVLW010000010.1"/>
</dbReference>
<sequence>MGRYYFDLQGAQNAHDSGGLAFENDMKAFHAAKRLAQELAAARPNLRGNTCVVLTRKDADDLYCIGVS</sequence>
<comment type="caution">
    <text evidence="2">The sequence shown here is derived from an EMBL/GenBank/DDBJ whole genome shotgun (WGS) entry which is preliminary data.</text>
</comment>
<dbReference type="Proteomes" id="UP000528734">
    <property type="component" value="Unassembled WGS sequence"/>
</dbReference>
<accession>A0A7Y4M4R3</accession>
<dbReference type="EMBL" id="JAAVLW010000010">
    <property type="protein sequence ID" value="NOJ50098.1"/>
    <property type="molecule type" value="Genomic_DNA"/>
</dbReference>
<evidence type="ECO:0000259" key="1">
    <source>
        <dbReference type="Pfam" id="PF21834"/>
    </source>
</evidence>
<gene>
    <name evidence="2" type="ORF">HCN50_28265</name>
</gene>
<reference evidence="2 3" key="1">
    <citation type="submission" date="2020-03" db="EMBL/GenBank/DDBJ databases">
        <title>Bradyrhizobium diversity isolated from nodules of Muelleranthus trifoliolatus.</title>
        <authorList>
            <person name="Klepa M."/>
            <person name="Helene L."/>
            <person name="Hungria M."/>
        </authorList>
    </citation>
    <scope>NUCLEOTIDE SEQUENCE [LARGE SCALE GENOMIC DNA]</scope>
    <source>
        <strain evidence="2 3">WSM 1744</strain>
    </source>
</reference>
<dbReference type="InterPro" id="IPR054189">
    <property type="entry name" value="DUF6894"/>
</dbReference>
<evidence type="ECO:0000313" key="2">
    <source>
        <dbReference type="EMBL" id="NOJ50098.1"/>
    </source>
</evidence>
<proteinExistence type="predicted"/>
<evidence type="ECO:0000313" key="3">
    <source>
        <dbReference type="Proteomes" id="UP000528734"/>
    </source>
</evidence>
<keyword evidence="3" id="KW-1185">Reference proteome</keyword>
<dbReference type="AlphaFoldDB" id="A0A7Y4M4R3"/>
<name>A0A7Y4M4R3_9BRAD</name>
<feature type="domain" description="DUF6894" evidence="1">
    <location>
        <begin position="3"/>
        <end position="54"/>
    </location>
</feature>